<keyword evidence="4" id="KW-0443">Lipid metabolism</keyword>
<dbReference type="GO" id="GO:0071766">
    <property type="term" value="P:Actinobacterium-type cell wall biogenesis"/>
    <property type="evidence" value="ECO:0007669"/>
    <property type="project" value="UniProtKB-ARBA"/>
</dbReference>
<dbReference type="Pfam" id="PF23024">
    <property type="entry name" value="AMP-dom_DIP2-like"/>
    <property type="match status" value="1"/>
</dbReference>
<dbReference type="PROSITE" id="PS00455">
    <property type="entry name" value="AMP_BINDING"/>
    <property type="match status" value="1"/>
</dbReference>
<dbReference type="EMBL" id="JAUOPB010000015">
    <property type="protein sequence ID" value="MDO6424484.1"/>
    <property type="molecule type" value="Genomic_DNA"/>
</dbReference>
<feature type="domain" description="AMP-binding enzyme C-terminal" evidence="6">
    <location>
        <begin position="457"/>
        <end position="571"/>
    </location>
</feature>
<keyword evidence="3" id="KW-0276">Fatty acid metabolism</keyword>
<dbReference type="GO" id="GO:0016874">
    <property type="term" value="F:ligase activity"/>
    <property type="evidence" value="ECO:0007669"/>
    <property type="project" value="UniProtKB-KW"/>
</dbReference>
<dbReference type="InterPro" id="IPR042099">
    <property type="entry name" value="ANL_N_sf"/>
</dbReference>
<comment type="similarity">
    <text evidence="1">Belongs to the ATP-dependent AMP-binding enzyme family.</text>
</comment>
<evidence type="ECO:0000259" key="6">
    <source>
        <dbReference type="Pfam" id="PF23024"/>
    </source>
</evidence>
<dbReference type="Pfam" id="PF00501">
    <property type="entry name" value="AMP-binding"/>
    <property type="match status" value="1"/>
</dbReference>
<accession>A0AAW7XAG0</accession>
<evidence type="ECO:0000259" key="5">
    <source>
        <dbReference type="Pfam" id="PF00501"/>
    </source>
</evidence>
<dbReference type="PANTHER" id="PTHR22754:SF32">
    <property type="entry name" value="DISCO-INTERACTING PROTEIN 2"/>
    <property type="match status" value="1"/>
</dbReference>
<dbReference type="FunFam" id="3.40.50.12780:FF:000013">
    <property type="entry name" value="Long-chain-fatty-acid--AMP ligase FadD32"/>
    <property type="match status" value="1"/>
</dbReference>
<name>A0AAW7XAG0_9GAMM</name>
<gene>
    <name evidence="7" type="ORF">Q4521_18500</name>
</gene>
<dbReference type="Gene3D" id="3.30.300.30">
    <property type="match status" value="1"/>
</dbReference>
<dbReference type="AlphaFoldDB" id="A0AAW7XAG0"/>
<dbReference type="InterPro" id="IPR000873">
    <property type="entry name" value="AMP-dep_synth/lig_dom"/>
</dbReference>
<evidence type="ECO:0000256" key="3">
    <source>
        <dbReference type="ARBA" id="ARBA00022832"/>
    </source>
</evidence>
<dbReference type="SUPFAM" id="SSF56801">
    <property type="entry name" value="Acetyl-CoA synthetase-like"/>
    <property type="match status" value="1"/>
</dbReference>
<dbReference type="Gene3D" id="3.40.50.12780">
    <property type="entry name" value="N-terminal domain of ligase-like"/>
    <property type="match status" value="1"/>
</dbReference>
<dbReference type="InterPro" id="IPR040097">
    <property type="entry name" value="FAAL/FAAC"/>
</dbReference>
<evidence type="ECO:0000313" key="8">
    <source>
        <dbReference type="Proteomes" id="UP001169760"/>
    </source>
</evidence>
<dbReference type="Proteomes" id="UP001169760">
    <property type="component" value="Unassembled WGS sequence"/>
</dbReference>
<dbReference type="InterPro" id="IPR020845">
    <property type="entry name" value="AMP-binding_CS"/>
</dbReference>
<protein>
    <submittedName>
        <fullName evidence="7">Fatty acyl-AMP ligase</fullName>
    </submittedName>
</protein>
<reference evidence="7" key="1">
    <citation type="submission" date="2023-07" db="EMBL/GenBank/DDBJ databases">
        <title>Genome content predicts the carbon catabolic preferences of heterotrophic bacteria.</title>
        <authorList>
            <person name="Gralka M."/>
        </authorList>
    </citation>
    <scope>NUCLEOTIDE SEQUENCE</scope>
    <source>
        <strain evidence="7">I3M17_2</strain>
    </source>
</reference>
<evidence type="ECO:0000313" key="7">
    <source>
        <dbReference type="EMBL" id="MDO6424484.1"/>
    </source>
</evidence>
<dbReference type="GO" id="GO:0005886">
    <property type="term" value="C:plasma membrane"/>
    <property type="evidence" value="ECO:0007669"/>
    <property type="project" value="TreeGrafter"/>
</dbReference>
<feature type="domain" description="AMP-dependent synthetase/ligase" evidence="5">
    <location>
        <begin position="15"/>
        <end position="413"/>
    </location>
</feature>
<evidence type="ECO:0000256" key="4">
    <source>
        <dbReference type="ARBA" id="ARBA00023098"/>
    </source>
</evidence>
<evidence type="ECO:0000256" key="2">
    <source>
        <dbReference type="ARBA" id="ARBA00022598"/>
    </source>
</evidence>
<dbReference type="CDD" id="cd05931">
    <property type="entry name" value="FAAL"/>
    <property type="match status" value="1"/>
</dbReference>
<sequence>MDKLPNEFETLVDLLQWRAQKMPNKVAFTFLKDGVDETDQITFRELDERARQIAARLQQENTPNPTALLLYPQGIEHMCALWGCMYAGVRAVPLFVPQNDRVYKRVKSIQQDSGAQYVLCDRESYDRLERRFDRMPEVASLQWLISDELEASLANDWKLVAQERDTVAYYQYTSGSTGTPKGVMVSHGNVIYNVSDIDASWDHSEDTVLVSWLPIFHDMGLIYGFMQGVYNGFHTVLFSPNAFAQRPYTWLKAISDYRATHSGGPNSAYIMCVEKVLAEQKKDLDLSSLRVMFNGSEPVRESTLQSFTQAFSECGFKAEMHTPCYGLAEATLKVTATKLGEYPNHLTVDAKALAGNKVLPLLEGEEGQVFVSSGVTVQQTEVKIVNPVSSEVCAPDSIGEIWVKGPTNAMGYYRKEEDTREIFNAYINETDDGPYMRTGDLGFFYNNELYIAGRLKDLIIVRGRNCYPQDIEEIVENCHPALSPSAGAAFSLDVDGDERLIVVQSVRRSHLKHIDAPEIFNAIRRSVSAQYGVKVHDIQLLMPASIPRTTSGKIQRRACKQAYQQKTLKVLASWQETIESPVPASQAT</sequence>
<proteinExistence type="inferred from homology"/>
<keyword evidence="2 7" id="KW-0436">Ligase</keyword>
<evidence type="ECO:0000256" key="1">
    <source>
        <dbReference type="ARBA" id="ARBA00006432"/>
    </source>
</evidence>
<comment type="caution">
    <text evidence="7">The sequence shown here is derived from an EMBL/GenBank/DDBJ whole genome shotgun (WGS) entry which is preliminary data.</text>
</comment>
<dbReference type="RefSeq" id="WP_303493773.1">
    <property type="nucleotide sequence ID" value="NZ_JAUOPB010000015.1"/>
</dbReference>
<dbReference type="PANTHER" id="PTHR22754">
    <property type="entry name" value="DISCO-INTERACTING PROTEIN 2 DIP2 -RELATED"/>
    <property type="match status" value="1"/>
</dbReference>
<dbReference type="InterPro" id="IPR025110">
    <property type="entry name" value="AMP-bd_C"/>
</dbReference>
<organism evidence="7 8">
    <name type="scientific">Saccharophagus degradans</name>
    <dbReference type="NCBI Taxonomy" id="86304"/>
    <lineage>
        <taxon>Bacteria</taxon>
        <taxon>Pseudomonadati</taxon>
        <taxon>Pseudomonadota</taxon>
        <taxon>Gammaproteobacteria</taxon>
        <taxon>Cellvibrionales</taxon>
        <taxon>Cellvibrionaceae</taxon>
        <taxon>Saccharophagus</taxon>
    </lineage>
</organism>
<dbReference type="InterPro" id="IPR045851">
    <property type="entry name" value="AMP-bd_C_sf"/>
</dbReference>
<dbReference type="GO" id="GO:0006633">
    <property type="term" value="P:fatty acid biosynthetic process"/>
    <property type="evidence" value="ECO:0007669"/>
    <property type="project" value="TreeGrafter"/>
</dbReference>
<dbReference type="GO" id="GO:0070566">
    <property type="term" value="F:adenylyltransferase activity"/>
    <property type="evidence" value="ECO:0007669"/>
    <property type="project" value="TreeGrafter"/>
</dbReference>